<accession>A0AAD8K1M8</accession>
<organism evidence="1 2">
    <name type="scientific">Tagetes erecta</name>
    <name type="common">African marigold</name>
    <dbReference type="NCBI Taxonomy" id="13708"/>
    <lineage>
        <taxon>Eukaryota</taxon>
        <taxon>Viridiplantae</taxon>
        <taxon>Streptophyta</taxon>
        <taxon>Embryophyta</taxon>
        <taxon>Tracheophyta</taxon>
        <taxon>Spermatophyta</taxon>
        <taxon>Magnoliopsida</taxon>
        <taxon>eudicotyledons</taxon>
        <taxon>Gunneridae</taxon>
        <taxon>Pentapetalae</taxon>
        <taxon>asterids</taxon>
        <taxon>campanulids</taxon>
        <taxon>Asterales</taxon>
        <taxon>Asteraceae</taxon>
        <taxon>Asteroideae</taxon>
        <taxon>Heliantheae alliance</taxon>
        <taxon>Tageteae</taxon>
        <taxon>Tagetes</taxon>
    </lineage>
</organism>
<dbReference type="PANTHER" id="PTHR34463">
    <property type="entry name" value="GLYCINE-RICH PROTEIN"/>
    <property type="match status" value="1"/>
</dbReference>
<evidence type="ECO:0000313" key="2">
    <source>
        <dbReference type="Proteomes" id="UP001229421"/>
    </source>
</evidence>
<dbReference type="EMBL" id="JAUHHV010000009">
    <property type="protein sequence ID" value="KAK1412646.1"/>
    <property type="molecule type" value="Genomic_DNA"/>
</dbReference>
<proteinExistence type="predicted"/>
<name>A0AAD8K1M8_TARER</name>
<keyword evidence="2" id="KW-1185">Reference proteome</keyword>
<comment type="caution">
    <text evidence="1">The sequence shown here is derived from an EMBL/GenBank/DDBJ whole genome shotgun (WGS) entry which is preliminary data.</text>
</comment>
<protein>
    <submittedName>
        <fullName evidence="1">Uncharacterized protein</fullName>
    </submittedName>
</protein>
<dbReference type="AlphaFoldDB" id="A0AAD8K1M8"/>
<evidence type="ECO:0000313" key="1">
    <source>
        <dbReference type="EMBL" id="KAK1412646.1"/>
    </source>
</evidence>
<gene>
    <name evidence="1" type="ORF">QVD17_34063</name>
</gene>
<sequence>MGIPTFQILASQLTFAKLIDNKNTIQNAMARLCFLLLVVLAVVTQVSIARDVPNETKNNVVGLTDKKDSVVGLTDQKNVFTFGGLGAFAGLDDNGKPIGGGGLGVGIGNNNGIGGVGAGYGIGGGGVPTGGIGTIGGLANGFAGLPVLGGGGIGGGGPGAGEDAAPLP</sequence>
<dbReference type="Proteomes" id="UP001229421">
    <property type="component" value="Unassembled WGS sequence"/>
</dbReference>
<reference evidence="1" key="1">
    <citation type="journal article" date="2023" name="bioRxiv">
        <title>Improved chromosome-level genome assembly for marigold (Tagetes erecta).</title>
        <authorList>
            <person name="Jiang F."/>
            <person name="Yuan L."/>
            <person name="Wang S."/>
            <person name="Wang H."/>
            <person name="Xu D."/>
            <person name="Wang A."/>
            <person name="Fan W."/>
        </authorList>
    </citation>
    <scope>NUCLEOTIDE SEQUENCE</scope>
    <source>
        <strain evidence="1">WSJ</strain>
        <tissue evidence="1">Leaf</tissue>
    </source>
</reference>
<dbReference type="PANTHER" id="PTHR34463:SF11">
    <property type="entry name" value="GLYCINE-RICH PROTEIN LIKE"/>
    <property type="match status" value="1"/>
</dbReference>